<evidence type="ECO:0000313" key="1">
    <source>
        <dbReference type="EMBL" id="OGE00268.1"/>
    </source>
</evidence>
<dbReference type="EMBL" id="MFBT01000003">
    <property type="protein sequence ID" value="OGE00268.1"/>
    <property type="molecule type" value="Genomic_DNA"/>
</dbReference>
<reference evidence="1 2" key="1">
    <citation type="journal article" date="2016" name="Nat. Commun.">
        <title>Thousands of microbial genomes shed light on interconnected biogeochemical processes in an aquifer system.</title>
        <authorList>
            <person name="Anantharaman K."/>
            <person name="Brown C.T."/>
            <person name="Hug L.A."/>
            <person name="Sharon I."/>
            <person name="Castelle C.J."/>
            <person name="Probst A.J."/>
            <person name="Thomas B.C."/>
            <person name="Singh A."/>
            <person name="Wilkins M.J."/>
            <person name="Karaoz U."/>
            <person name="Brodie E.L."/>
            <person name="Williams K.H."/>
            <person name="Hubbard S.S."/>
            <person name="Banfield J.F."/>
        </authorList>
    </citation>
    <scope>NUCLEOTIDE SEQUENCE [LARGE SCALE GENOMIC DNA]</scope>
</reference>
<gene>
    <name evidence="1" type="ORF">A3B54_00820</name>
</gene>
<comment type="caution">
    <text evidence="1">The sequence shown here is derived from an EMBL/GenBank/DDBJ whole genome shotgun (WGS) entry which is preliminary data.</text>
</comment>
<proteinExistence type="predicted"/>
<dbReference type="Proteomes" id="UP000177039">
    <property type="component" value="Unassembled WGS sequence"/>
</dbReference>
<protein>
    <recommendedName>
        <fullName evidence="3">SprT-like domain-containing protein</fullName>
    </recommendedName>
</protein>
<dbReference type="AlphaFoldDB" id="A0A1F5H857"/>
<evidence type="ECO:0000313" key="2">
    <source>
        <dbReference type="Proteomes" id="UP000177039"/>
    </source>
</evidence>
<name>A0A1F5H857_9BACT</name>
<accession>A0A1F5H857</accession>
<evidence type="ECO:0008006" key="3">
    <source>
        <dbReference type="Google" id="ProtNLM"/>
    </source>
</evidence>
<organism evidence="1 2">
    <name type="scientific">Candidatus Curtissbacteria bacterium RIFCSPLOWO2_01_FULL_42_50</name>
    <dbReference type="NCBI Taxonomy" id="1797730"/>
    <lineage>
        <taxon>Bacteria</taxon>
        <taxon>Candidatus Curtissiibacteriota</taxon>
    </lineage>
</organism>
<sequence>MRDNDWLQKQLEYLLKTYFADVKITNPIEIKFGREAKYRFGSIRLVKPRGLRSPRFQTRFVGSFPNRVWNSLASRDIPQKSIITVTSMFARESVPTDVVRYTICHELCHYHHGFSSANRRLFKYPHHGGIVNKELNLHGAKDLVHAFKKWLKEYRKKILESRAIV</sequence>